<keyword evidence="5 9" id="KW-0418">Kinase</keyword>
<dbReference type="PANTHER" id="PTHR43047">
    <property type="entry name" value="TWO-COMPONENT HISTIDINE PROTEIN KINASE"/>
    <property type="match status" value="1"/>
</dbReference>
<dbReference type="EMBL" id="SNZR01000011">
    <property type="protein sequence ID" value="TDR93606.1"/>
    <property type="molecule type" value="Genomic_DNA"/>
</dbReference>
<dbReference type="PANTHER" id="PTHR43047:SF72">
    <property type="entry name" value="OSMOSENSING HISTIDINE PROTEIN KINASE SLN1"/>
    <property type="match status" value="1"/>
</dbReference>
<evidence type="ECO:0000256" key="1">
    <source>
        <dbReference type="ARBA" id="ARBA00000085"/>
    </source>
</evidence>
<accession>A0A4R7C9K5</accession>
<dbReference type="PROSITE" id="PS50113">
    <property type="entry name" value="PAC"/>
    <property type="match status" value="1"/>
</dbReference>
<feature type="transmembrane region" description="Helical" evidence="6">
    <location>
        <begin position="31"/>
        <end position="51"/>
    </location>
</feature>
<dbReference type="OrthoDB" id="9801651at2"/>
<evidence type="ECO:0000259" key="7">
    <source>
        <dbReference type="PROSITE" id="PS50109"/>
    </source>
</evidence>
<dbReference type="EC" id="2.7.13.3" evidence="2"/>
<dbReference type="InterPro" id="IPR003661">
    <property type="entry name" value="HisK_dim/P_dom"/>
</dbReference>
<evidence type="ECO:0000313" key="9">
    <source>
        <dbReference type="EMBL" id="TDR93606.1"/>
    </source>
</evidence>
<keyword evidence="6" id="KW-0812">Transmembrane</keyword>
<evidence type="ECO:0000259" key="8">
    <source>
        <dbReference type="PROSITE" id="PS50113"/>
    </source>
</evidence>
<dbReference type="InterPro" id="IPR036890">
    <property type="entry name" value="HATPase_C_sf"/>
</dbReference>
<name>A0A4R7C9K5_9HYPH</name>
<protein>
    <recommendedName>
        <fullName evidence="2">histidine kinase</fullName>
        <ecNumber evidence="2">2.7.13.3</ecNumber>
    </recommendedName>
</protein>
<dbReference type="InterPro" id="IPR035965">
    <property type="entry name" value="PAS-like_dom_sf"/>
</dbReference>
<dbReference type="AlphaFoldDB" id="A0A4R7C9K5"/>
<dbReference type="SUPFAM" id="SSF47384">
    <property type="entry name" value="Homodimeric domain of signal transducing histidine kinase"/>
    <property type="match status" value="1"/>
</dbReference>
<reference evidence="9 10" key="1">
    <citation type="submission" date="2019-03" db="EMBL/GenBank/DDBJ databases">
        <title>Genomic Encyclopedia of Type Strains, Phase IV (KMG-IV): sequencing the most valuable type-strain genomes for metagenomic binning, comparative biology and taxonomic classification.</title>
        <authorList>
            <person name="Goeker M."/>
        </authorList>
    </citation>
    <scope>NUCLEOTIDE SEQUENCE [LARGE SCALE GENOMIC DNA]</scope>
    <source>
        <strain evidence="9 10">DSM 25903</strain>
    </source>
</reference>
<evidence type="ECO:0000256" key="3">
    <source>
        <dbReference type="ARBA" id="ARBA00022553"/>
    </source>
</evidence>
<dbReference type="InterPro" id="IPR005467">
    <property type="entry name" value="His_kinase_dom"/>
</dbReference>
<dbReference type="InterPro" id="IPR000014">
    <property type="entry name" value="PAS"/>
</dbReference>
<dbReference type="Pfam" id="PF02518">
    <property type="entry name" value="HATPase_c"/>
    <property type="match status" value="1"/>
</dbReference>
<organism evidence="9 10">
    <name type="scientific">Enterovirga rhinocerotis</name>
    <dbReference type="NCBI Taxonomy" id="1339210"/>
    <lineage>
        <taxon>Bacteria</taxon>
        <taxon>Pseudomonadati</taxon>
        <taxon>Pseudomonadota</taxon>
        <taxon>Alphaproteobacteria</taxon>
        <taxon>Hyphomicrobiales</taxon>
        <taxon>Methylobacteriaceae</taxon>
        <taxon>Enterovirga</taxon>
    </lineage>
</organism>
<dbReference type="PRINTS" id="PR00344">
    <property type="entry name" value="BCTRLSENSOR"/>
</dbReference>
<evidence type="ECO:0000256" key="6">
    <source>
        <dbReference type="SAM" id="Phobius"/>
    </source>
</evidence>
<dbReference type="Pfam" id="PF00512">
    <property type="entry name" value="HisKA"/>
    <property type="match status" value="1"/>
</dbReference>
<dbReference type="GO" id="GO:0009927">
    <property type="term" value="F:histidine phosphotransfer kinase activity"/>
    <property type="evidence" value="ECO:0007669"/>
    <property type="project" value="TreeGrafter"/>
</dbReference>
<dbReference type="InterPro" id="IPR000700">
    <property type="entry name" value="PAS-assoc_C"/>
</dbReference>
<dbReference type="InterPro" id="IPR013655">
    <property type="entry name" value="PAS_fold_3"/>
</dbReference>
<dbReference type="SUPFAM" id="SSF55874">
    <property type="entry name" value="ATPase domain of HSP90 chaperone/DNA topoisomerase II/histidine kinase"/>
    <property type="match status" value="1"/>
</dbReference>
<dbReference type="SMART" id="SM00388">
    <property type="entry name" value="HisKA"/>
    <property type="match status" value="1"/>
</dbReference>
<evidence type="ECO:0000313" key="10">
    <source>
        <dbReference type="Proteomes" id="UP000295122"/>
    </source>
</evidence>
<keyword evidence="4" id="KW-0808">Transferase</keyword>
<keyword evidence="6" id="KW-1133">Transmembrane helix</keyword>
<dbReference type="InterPro" id="IPR003594">
    <property type="entry name" value="HATPase_dom"/>
</dbReference>
<evidence type="ECO:0000256" key="5">
    <source>
        <dbReference type="ARBA" id="ARBA00022777"/>
    </source>
</evidence>
<dbReference type="SUPFAM" id="SSF55785">
    <property type="entry name" value="PYP-like sensor domain (PAS domain)"/>
    <property type="match status" value="2"/>
</dbReference>
<dbReference type="GO" id="GO:0005886">
    <property type="term" value="C:plasma membrane"/>
    <property type="evidence" value="ECO:0007669"/>
    <property type="project" value="TreeGrafter"/>
</dbReference>
<comment type="catalytic activity">
    <reaction evidence="1">
        <text>ATP + protein L-histidine = ADP + protein N-phospho-L-histidine.</text>
        <dbReference type="EC" id="2.7.13.3"/>
    </reaction>
</comment>
<dbReference type="Proteomes" id="UP000295122">
    <property type="component" value="Unassembled WGS sequence"/>
</dbReference>
<dbReference type="Gene3D" id="1.10.287.130">
    <property type="match status" value="1"/>
</dbReference>
<keyword evidence="6" id="KW-0472">Membrane</keyword>
<dbReference type="InterPro" id="IPR004358">
    <property type="entry name" value="Sig_transdc_His_kin-like_C"/>
</dbReference>
<keyword evidence="3" id="KW-0597">Phosphoprotein</keyword>
<dbReference type="PROSITE" id="PS50109">
    <property type="entry name" value="HIS_KIN"/>
    <property type="match status" value="1"/>
</dbReference>
<proteinExistence type="predicted"/>
<dbReference type="GO" id="GO:0000155">
    <property type="term" value="F:phosphorelay sensor kinase activity"/>
    <property type="evidence" value="ECO:0007669"/>
    <property type="project" value="InterPro"/>
</dbReference>
<feature type="domain" description="Histidine kinase" evidence="7">
    <location>
        <begin position="512"/>
        <end position="730"/>
    </location>
</feature>
<dbReference type="SMART" id="SM00387">
    <property type="entry name" value="HATPase_c"/>
    <property type="match status" value="1"/>
</dbReference>
<evidence type="ECO:0000256" key="2">
    <source>
        <dbReference type="ARBA" id="ARBA00012438"/>
    </source>
</evidence>
<keyword evidence="10" id="KW-1185">Reference proteome</keyword>
<dbReference type="Pfam" id="PF12860">
    <property type="entry name" value="PAS_7"/>
    <property type="match status" value="1"/>
</dbReference>
<feature type="domain" description="PAC" evidence="8">
    <location>
        <begin position="302"/>
        <end position="354"/>
    </location>
</feature>
<dbReference type="CDD" id="cd00130">
    <property type="entry name" value="PAS"/>
    <property type="match status" value="1"/>
</dbReference>
<dbReference type="Gene3D" id="3.30.565.10">
    <property type="entry name" value="Histidine kinase-like ATPase, C-terminal domain"/>
    <property type="match status" value="1"/>
</dbReference>
<gene>
    <name evidence="9" type="ORF">EV668_0871</name>
</gene>
<dbReference type="Pfam" id="PF08447">
    <property type="entry name" value="PAS_3"/>
    <property type="match status" value="1"/>
</dbReference>
<evidence type="ECO:0000256" key="4">
    <source>
        <dbReference type="ARBA" id="ARBA00022679"/>
    </source>
</evidence>
<dbReference type="InterPro" id="IPR036097">
    <property type="entry name" value="HisK_dim/P_sf"/>
</dbReference>
<comment type="caution">
    <text evidence="9">The sequence shown here is derived from an EMBL/GenBank/DDBJ whole genome shotgun (WGS) entry which is preliminary data.</text>
</comment>
<dbReference type="CDD" id="cd00082">
    <property type="entry name" value="HisKA"/>
    <property type="match status" value="1"/>
</dbReference>
<dbReference type="Gene3D" id="3.30.450.20">
    <property type="entry name" value="PAS domain"/>
    <property type="match status" value="2"/>
</dbReference>
<sequence length="751" mass="81631">MGVAAFGAAARLGILSSKYPRLTRVMRSRTACGLSIAMALGIITAMALQHWPQRMGEAASVRSADRLDFVAIAVAYEAQLAAGSGQPTTEHLAAIRSRLPALAFADRRVVYLSDRSGFITASTAVSADSPTRLADLLGSEDTEPTGTSGSVIRTTLRDGTPVLAAFRSLTSGYVAVVQPRSAVSAERSYPPYASEAFAFACATALAGLTAGCLRYRRRALNAKRDRRRIARQFDTSLAHGRCGLWDWDTTRNRVFWSSSMYELLGYEPRGDHLSVGEITALLHPEDGGMRMLADALSTAAALDRELRVRTAGGDWLWLRIKGEVVIDPIDGSRHIVGLAADVSADRQAAERRAKDDRRLRDAVEAISEAFVLWDAEERLILCNTRFLKLHGIPAHLALPGTPARQIMTAGRPAMAGDLLPLDLSGSTGGRTVERQLPDGRWVHVSEQRTRDGGVVSVGIDVSEHKRKEARLRERERHLQGSVRRAETAAQCYAAAAERNYEANLAKTQFLSRMSHELRTPLTAIIGFSDVMRQQLLGPIDTRYVSYTNDIHASGLKLLQVIDGILQMTRIEKGQFALSPEVMLLDDVVGDAIEAIREDAAARRITIEIDTLGPILIQADAQGLREVLVQLLRNAVTFSGIDACVRIRLRTAGERINIFVEDRGIGIPSDILPRLGRPFEQVESEYCRNGGGAGLGLSIAQALVDMHDGTLKLRSEPGIGTIAMVHLPKLQPAANDRDAPSAQLNLSLIAAE</sequence>